<proteinExistence type="inferred from homology"/>
<dbReference type="EMBL" id="NXLT01000002">
    <property type="protein sequence ID" value="RDU68099.1"/>
    <property type="molecule type" value="Genomic_DNA"/>
</dbReference>
<feature type="domain" description="Methyltransferase" evidence="5">
    <location>
        <begin position="60"/>
        <end position="153"/>
    </location>
</feature>
<dbReference type="PANTHER" id="PTHR43861:SF2">
    <property type="entry name" value="CARBOXY-S-ADENOSYL-L-METHIONINE SYNTHASE"/>
    <property type="match status" value="1"/>
</dbReference>
<dbReference type="GO" id="GO:1904047">
    <property type="term" value="F:S-adenosyl-L-methionine binding"/>
    <property type="evidence" value="ECO:0007669"/>
    <property type="project" value="UniProtKB-UniRule"/>
</dbReference>
<dbReference type="NCBIfam" id="TIGR00740">
    <property type="entry name" value="carboxy-S-adenosyl-L-methionine synthase CmoA"/>
    <property type="match status" value="1"/>
</dbReference>
<comment type="similarity">
    <text evidence="3">Belongs to the class I-like SAM-binding methyltransferase superfamily. Cx-SAM synthase family.</text>
</comment>
<dbReference type="CDD" id="cd02440">
    <property type="entry name" value="AdoMet_MTases"/>
    <property type="match status" value="1"/>
</dbReference>
<evidence type="ECO:0000256" key="1">
    <source>
        <dbReference type="ARBA" id="ARBA00022679"/>
    </source>
</evidence>
<dbReference type="EC" id="2.1.3.-" evidence="3"/>
<keyword evidence="2 3" id="KW-0949">S-adenosyl-L-methionine</keyword>
<feature type="binding site" evidence="3 4">
    <location>
        <position position="40"/>
    </location>
    <ligand>
        <name>S-adenosyl-L-methionine</name>
        <dbReference type="ChEBI" id="CHEBI:59789"/>
    </ligand>
</feature>
<dbReference type="PANTHER" id="PTHR43861">
    <property type="entry name" value="TRANS-ACONITATE 2-METHYLTRANSFERASE-RELATED"/>
    <property type="match status" value="1"/>
</dbReference>
<dbReference type="GO" id="GO:0016743">
    <property type="term" value="F:carboxyl- or carbamoyltransferase activity"/>
    <property type="evidence" value="ECO:0007669"/>
    <property type="project" value="UniProtKB-UniRule"/>
</dbReference>
<keyword evidence="7" id="KW-1185">Reference proteome</keyword>
<dbReference type="Pfam" id="PF13649">
    <property type="entry name" value="Methyltransf_25"/>
    <property type="match status" value="1"/>
</dbReference>
<evidence type="ECO:0000313" key="6">
    <source>
        <dbReference type="EMBL" id="RDU68099.1"/>
    </source>
</evidence>
<feature type="binding site" evidence="3 4">
    <location>
        <position position="127"/>
    </location>
    <ligand>
        <name>S-adenosyl-L-methionine</name>
        <dbReference type="ChEBI" id="CHEBI:59789"/>
    </ligand>
</feature>
<reference evidence="6 7" key="1">
    <citation type="submission" date="2018-04" db="EMBL/GenBank/DDBJ databases">
        <title>Novel Campyloabacter and Helicobacter Species and Strains.</title>
        <authorList>
            <person name="Mannion A.J."/>
            <person name="Shen Z."/>
            <person name="Fox J.G."/>
        </authorList>
    </citation>
    <scope>NUCLEOTIDE SEQUENCE [LARGE SCALE GENOMIC DNA]</scope>
    <source>
        <strain evidence="6 7">MIT 12-6600</strain>
    </source>
</reference>
<evidence type="ECO:0000256" key="4">
    <source>
        <dbReference type="PIRSR" id="PIRSR006325-1"/>
    </source>
</evidence>
<dbReference type="RefSeq" id="WP_115570890.1">
    <property type="nucleotide sequence ID" value="NZ_NXLT01000002.1"/>
</dbReference>
<dbReference type="GO" id="GO:0002098">
    <property type="term" value="P:tRNA wobble uridine modification"/>
    <property type="evidence" value="ECO:0007669"/>
    <property type="project" value="InterPro"/>
</dbReference>
<feature type="binding site" evidence="3">
    <location>
        <position position="194"/>
    </location>
    <ligand>
        <name>S-adenosyl-L-methionine</name>
        <dbReference type="ChEBI" id="CHEBI:59789"/>
    </ligand>
</feature>
<comment type="caution">
    <text evidence="3">Lacks conserved residue(s) required for the propagation of feature annotation.</text>
</comment>
<accession>A0A3D8IS57</accession>
<dbReference type="SUPFAM" id="SSF53335">
    <property type="entry name" value="S-adenosyl-L-methionine-dependent methyltransferases"/>
    <property type="match status" value="1"/>
</dbReference>
<dbReference type="AlphaFoldDB" id="A0A3D8IS57"/>
<protein>
    <recommendedName>
        <fullName evidence="3">Carboxy-S-adenosyl-L-methionine synthase</fullName>
        <shortName evidence="3">Cx-SAM synthase</shortName>
        <ecNumber evidence="3">2.1.3.-</ecNumber>
    </recommendedName>
</protein>
<evidence type="ECO:0000256" key="3">
    <source>
        <dbReference type="HAMAP-Rule" id="MF_01589"/>
    </source>
</evidence>
<feature type="binding site" evidence="3 4">
    <location>
        <begin position="64"/>
        <end position="66"/>
    </location>
    <ligand>
        <name>S-adenosyl-L-methionine</name>
        <dbReference type="ChEBI" id="CHEBI:59789"/>
    </ligand>
</feature>
<comment type="catalytic activity">
    <reaction evidence="3">
        <text>prephenate + S-adenosyl-L-methionine = carboxy-S-adenosyl-L-methionine + 3-phenylpyruvate + H2O</text>
        <dbReference type="Rhea" id="RHEA:51692"/>
        <dbReference type="ChEBI" id="CHEBI:15377"/>
        <dbReference type="ChEBI" id="CHEBI:18005"/>
        <dbReference type="ChEBI" id="CHEBI:29934"/>
        <dbReference type="ChEBI" id="CHEBI:59789"/>
        <dbReference type="ChEBI" id="CHEBI:134278"/>
    </reaction>
</comment>
<comment type="function">
    <text evidence="3">Catalyzes the conversion of S-adenosyl-L-methionine (SAM) to carboxy-S-adenosyl-L-methionine (Cx-SAM).</text>
</comment>
<gene>
    <name evidence="3 6" type="primary">cmoA</name>
    <name evidence="6" type="ORF">CQA54_03075</name>
</gene>
<dbReference type="Proteomes" id="UP000256514">
    <property type="component" value="Unassembled WGS sequence"/>
</dbReference>
<sequence>MQKKDTLFGESTQGVQKKFEFDTQVASVFDDMLERSIPFYRESLALCIDFLKYNAKDGVIYDLGCSTGNLLLNLEPHTNATLIGLDTSKAMIEHATLKAKAYNASISFKVSDCTQEDFCESSAFVSNYTLQFIRPPQRLGLVRKIYQSLRENGIFIMSEKMTTTDPLLDSQMIEYYHSYKHSNGYSKTQIARKREALENVLIPYTLQENLHLLQEAGFKHTEVLFKWVNFGMLIARK</sequence>
<dbReference type="OrthoDB" id="5386938at2"/>
<organism evidence="6 7">
    <name type="scientific">Helicobacter equorum</name>
    <dbReference type="NCBI Taxonomy" id="361872"/>
    <lineage>
        <taxon>Bacteria</taxon>
        <taxon>Pseudomonadati</taxon>
        <taxon>Campylobacterota</taxon>
        <taxon>Epsilonproteobacteria</taxon>
        <taxon>Campylobacterales</taxon>
        <taxon>Helicobacteraceae</taxon>
        <taxon>Helicobacter</taxon>
    </lineage>
</organism>
<evidence type="ECO:0000259" key="5">
    <source>
        <dbReference type="Pfam" id="PF13649"/>
    </source>
</evidence>
<evidence type="ECO:0000256" key="2">
    <source>
        <dbReference type="ARBA" id="ARBA00022691"/>
    </source>
</evidence>
<dbReference type="Gene3D" id="3.40.50.150">
    <property type="entry name" value="Vaccinia Virus protein VP39"/>
    <property type="match status" value="1"/>
</dbReference>
<keyword evidence="1 3" id="KW-0808">Transferase</keyword>
<dbReference type="InterPro" id="IPR029063">
    <property type="entry name" value="SAM-dependent_MTases_sf"/>
</dbReference>
<dbReference type="InterPro" id="IPR041698">
    <property type="entry name" value="Methyltransf_25"/>
</dbReference>
<name>A0A3D8IS57_9HELI</name>
<dbReference type="PIRSF" id="PIRSF006325">
    <property type="entry name" value="MeTrfase_bac"/>
    <property type="match status" value="1"/>
</dbReference>
<comment type="caution">
    <text evidence="6">The sequence shown here is derived from an EMBL/GenBank/DDBJ whole genome shotgun (WGS) entry which is preliminary data.</text>
</comment>
<evidence type="ECO:0000313" key="7">
    <source>
        <dbReference type="Proteomes" id="UP000256514"/>
    </source>
</evidence>
<dbReference type="InterPro" id="IPR005271">
    <property type="entry name" value="CmoA"/>
</dbReference>
<dbReference type="HAMAP" id="MF_01589">
    <property type="entry name" value="Cx_SAM_synthase"/>
    <property type="match status" value="1"/>
</dbReference>